<organism evidence="1 2">
    <name type="scientific">Paraconexibacter antarcticus</name>
    <dbReference type="NCBI Taxonomy" id="2949664"/>
    <lineage>
        <taxon>Bacteria</taxon>
        <taxon>Bacillati</taxon>
        <taxon>Actinomycetota</taxon>
        <taxon>Thermoleophilia</taxon>
        <taxon>Solirubrobacterales</taxon>
        <taxon>Paraconexibacteraceae</taxon>
        <taxon>Paraconexibacter</taxon>
    </lineage>
</organism>
<dbReference type="Pfam" id="PF10604">
    <property type="entry name" value="Polyketide_cyc2"/>
    <property type="match status" value="1"/>
</dbReference>
<name>A0ABY5DX87_9ACTN</name>
<evidence type="ECO:0000313" key="1">
    <source>
        <dbReference type="EMBL" id="UTI66296.1"/>
    </source>
</evidence>
<dbReference type="SUPFAM" id="SSF55961">
    <property type="entry name" value="Bet v1-like"/>
    <property type="match status" value="1"/>
</dbReference>
<dbReference type="RefSeq" id="WP_254572967.1">
    <property type="nucleotide sequence ID" value="NZ_CP098502.1"/>
</dbReference>
<evidence type="ECO:0000313" key="2">
    <source>
        <dbReference type="Proteomes" id="UP001056035"/>
    </source>
</evidence>
<proteinExistence type="predicted"/>
<protein>
    <submittedName>
        <fullName evidence="1">SRPBCC family protein</fullName>
    </submittedName>
</protein>
<keyword evidence="2" id="KW-1185">Reference proteome</keyword>
<dbReference type="InterPro" id="IPR019587">
    <property type="entry name" value="Polyketide_cyclase/dehydratase"/>
</dbReference>
<accession>A0ABY5DX87</accession>
<reference evidence="1 2" key="1">
    <citation type="submission" date="2022-06" db="EMBL/GenBank/DDBJ databases">
        <title>Paraconexibacter antarcticus.</title>
        <authorList>
            <person name="Kim C.S."/>
        </authorList>
    </citation>
    <scope>NUCLEOTIDE SEQUENCE [LARGE SCALE GENOMIC DNA]</scope>
    <source>
        <strain evidence="1 2">02-257</strain>
    </source>
</reference>
<dbReference type="Proteomes" id="UP001056035">
    <property type="component" value="Chromosome"/>
</dbReference>
<dbReference type="InterPro" id="IPR023393">
    <property type="entry name" value="START-like_dom_sf"/>
</dbReference>
<gene>
    <name evidence="1" type="ORF">NBH00_08830</name>
</gene>
<sequence>MANYNATVTSTRSPDEVFSYLADFRSVAEWDPSITEATHTSDGEPIQVGAQFHVVTSMLGNETPMDYETVELERPGRIVLRGENSSAISTDTITIAPSGTGCEVTYDAEIELKGARKLADPLMGIALGRLGAKAKDGLAEKLNP</sequence>
<dbReference type="EMBL" id="CP098502">
    <property type="protein sequence ID" value="UTI66296.1"/>
    <property type="molecule type" value="Genomic_DNA"/>
</dbReference>
<dbReference type="Gene3D" id="3.30.530.20">
    <property type="match status" value="1"/>
</dbReference>